<dbReference type="InterPro" id="IPR036890">
    <property type="entry name" value="HATPase_C_sf"/>
</dbReference>
<dbReference type="OrthoDB" id="1523646at2"/>
<keyword evidence="9" id="KW-1133">Transmembrane helix</keyword>
<dbReference type="Gene3D" id="3.30.565.10">
    <property type="entry name" value="Histidine kinase-like ATPase, C-terminal domain"/>
    <property type="match status" value="1"/>
</dbReference>
<evidence type="ECO:0000256" key="9">
    <source>
        <dbReference type="SAM" id="Phobius"/>
    </source>
</evidence>
<dbReference type="InterPro" id="IPR013783">
    <property type="entry name" value="Ig-like_fold"/>
</dbReference>
<proteinExistence type="predicted"/>
<keyword evidence="7" id="KW-0067">ATP-binding</keyword>
<dbReference type="GO" id="GO:0005524">
    <property type="term" value="F:ATP binding"/>
    <property type="evidence" value="ECO:0007669"/>
    <property type="project" value="UniProtKB-KW"/>
</dbReference>
<evidence type="ECO:0000256" key="5">
    <source>
        <dbReference type="ARBA" id="ARBA00022741"/>
    </source>
</evidence>
<evidence type="ECO:0000259" key="11">
    <source>
        <dbReference type="PROSITE" id="PS50109"/>
    </source>
</evidence>
<keyword evidence="9" id="KW-0812">Transmembrane</keyword>
<feature type="domain" description="Histidine kinase" evidence="11">
    <location>
        <begin position="168"/>
        <end position="357"/>
    </location>
</feature>
<keyword evidence="10" id="KW-0732">Signal</keyword>
<feature type="transmembrane region" description="Helical" evidence="9">
    <location>
        <begin position="127"/>
        <end position="147"/>
    </location>
</feature>
<keyword evidence="3" id="KW-0597">Phosphoprotein</keyword>
<dbReference type="PROSITE" id="PS50109">
    <property type="entry name" value="HIS_KIN"/>
    <property type="match status" value="1"/>
</dbReference>
<evidence type="ECO:0000313" key="13">
    <source>
        <dbReference type="Proteomes" id="UP000251993"/>
    </source>
</evidence>
<dbReference type="Gene3D" id="1.20.5.1930">
    <property type="match status" value="1"/>
</dbReference>
<dbReference type="AlphaFoldDB" id="A0A344TI10"/>
<protein>
    <recommendedName>
        <fullName evidence="2">histidine kinase</fullName>
        <ecNumber evidence="2">2.7.13.3</ecNumber>
    </recommendedName>
</protein>
<dbReference type="Pfam" id="PF07495">
    <property type="entry name" value="Y_Y_Y"/>
    <property type="match status" value="1"/>
</dbReference>
<dbReference type="KEGG" id="run:DR864_11255"/>
<dbReference type="EMBL" id="CP030850">
    <property type="protein sequence ID" value="AXE18281.1"/>
    <property type="molecule type" value="Genomic_DNA"/>
</dbReference>
<feature type="chain" id="PRO_5016864455" description="histidine kinase" evidence="10">
    <location>
        <begin position="20"/>
        <end position="357"/>
    </location>
</feature>
<evidence type="ECO:0000256" key="6">
    <source>
        <dbReference type="ARBA" id="ARBA00022777"/>
    </source>
</evidence>
<evidence type="ECO:0000256" key="10">
    <source>
        <dbReference type="SAM" id="SignalP"/>
    </source>
</evidence>
<dbReference type="InterPro" id="IPR011712">
    <property type="entry name" value="Sig_transdc_His_kin_sub3_dim/P"/>
</dbReference>
<dbReference type="RefSeq" id="WP_114067065.1">
    <property type="nucleotide sequence ID" value="NZ_CP030850.1"/>
</dbReference>
<evidence type="ECO:0000256" key="7">
    <source>
        <dbReference type="ARBA" id="ARBA00022840"/>
    </source>
</evidence>
<evidence type="ECO:0000256" key="8">
    <source>
        <dbReference type="ARBA" id="ARBA00023012"/>
    </source>
</evidence>
<dbReference type="PANTHER" id="PTHR24421:SF10">
    <property type="entry name" value="NITRATE_NITRITE SENSOR PROTEIN NARQ"/>
    <property type="match status" value="1"/>
</dbReference>
<organism evidence="12 13">
    <name type="scientific">Runella rosea</name>
    <dbReference type="NCBI Taxonomy" id="2259595"/>
    <lineage>
        <taxon>Bacteria</taxon>
        <taxon>Pseudomonadati</taxon>
        <taxon>Bacteroidota</taxon>
        <taxon>Cytophagia</taxon>
        <taxon>Cytophagales</taxon>
        <taxon>Spirosomataceae</taxon>
        <taxon>Runella</taxon>
    </lineage>
</organism>
<dbReference type="Gene3D" id="2.60.40.10">
    <property type="entry name" value="Immunoglobulins"/>
    <property type="match status" value="1"/>
</dbReference>
<dbReference type="InterPro" id="IPR011123">
    <property type="entry name" value="Y_Y_Y"/>
</dbReference>
<evidence type="ECO:0000256" key="2">
    <source>
        <dbReference type="ARBA" id="ARBA00012438"/>
    </source>
</evidence>
<keyword evidence="8" id="KW-0902">Two-component regulatory system</keyword>
<dbReference type="GO" id="GO:0046983">
    <property type="term" value="F:protein dimerization activity"/>
    <property type="evidence" value="ECO:0007669"/>
    <property type="project" value="InterPro"/>
</dbReference>
<evidence type="ECO:0000256" key="4">
    <source>
        <dbReference type="ARBA" id="ARBA00022679"/>
    </source>
</evidence>
<dbReference type="InterPro" id="IPR005467">
    <property type="entry name" value="His_kinase_dom"/>
</dbReference>
<dbReference type="CDD" id="cd16917">
    <property type="entry name" value="HATPase_UhpB-NarQ-NarX-like"/>
    <property type="match status" value="1"/>
</dbReference>
<dbReference type="Pfam" id="PF02518">
    <property type="entry name" value="HATPase_c"/>
    <property type="match status" value="1"/>
</dbReference>
<gene>
    <name evidence="12" type="ORF">DR864_11255</name>
</gene>
<dbReference type="EC" id="2.7.13.3" evidence="2"/>
<keyword evidence="9" id="KW-0472">Membrane</keyword>
<evidence type="ECO:0000256" key="3">
    <source>
        <dbReference type="ARBA" id="ARBA00022553"/>
    </source>
</evidence>
<feature type="signal peptide" evidence="10">
    <location>
        <begin position="1"/>
        <end position="19"/>
    </location>
</feature>
<keyword evidence="4" id="KW-0808">Transferase</keyword>
<keyword evidence="13" id="KW-1185">Reference proteome</keyword>
<dbReference type="InterPro" id="IPR003594">
    <property type="entry name" value="HATPase_dom"/>
</dbReference>
<sequence>MKHFFTLIACSIWIGHAFAQNIQFTSFTATNEFQDSSYNIHKPIALNFRETHILASFKDATDSLNAKYAYCLKGLDGKWHPNGKGESVNYVNLFGGDYELQVKNLNYPNKIISLKFHLEEAFWQKNWFIPMLAAYGLLVVGVIFYFIRMYRLRGQIRLQQVRNEIASDLHDDVGSTLSNISFLGEMAKMKLVKKPEEVLPILERIMEESKEMVQTMRGMVWTIQPDNDRAVDFIDKIQAFATEMLQNREIALQFSNEIPEKQLLTIEQQRNLFLIFKELIHNIAKHSTATRVTVSLKKHEHWLWAKITDNGSGFDMTQRSEGNGLRNLQQRITQLEGKMEIESEVGKGTVTKMMIPL</sequence>
<dbReference type="PANTHER" id="PTHR24421">
    <property type="entry name" value="NITRATE/NITRITE SENSOR PROTEIN NARX-RELATED"/>
    <property type="match status" value="1"/>
</dbReference>
<name>A0A344TI10_9BACT</name>
<dbReference type="GO" id="GO:0016020">
    <property type="term" value="C:membrane"/>
    <property type="evidence" value="ECO:0007669"/>
    <property type="project" value="InterPro"/>
</dbReference>
<keyword evidence="5" id="KW-0547">Nucleotide-binding</keyword>
<dbReference type="SUPFAM" id="SSF55874">
    <property type="entry name" value="ATPase domain of HSP90 chaperone/DNA topoisomerase II/histidine kinase"/>
    <property type="match status" value="1"/>
</dbReference>
<accession>A0A344TI10</accession>
<reference evidence="12 13" key="1">
    <citation type="submission" date="2018-07" db="EMBL/GenBank/DDBJ databases">
        <title>Genome sequencing of Runella.</title>
        <authorList>
            <person name="Baek M.-G."/>
            <person name="Yi H."/>
        </authorList>
    </citation>
    <scope>NUCLEOTIDE SEQUENCE [LARGE SCALE GENOMIC DNA]</scope>
    <source>
        <strain evidence="12 13">HYN0085</strain>
    </source>
</reference>
<dbReference type="Pfam" id="PF07730">
    <property type="entry name" value="HisKA_3"/>
    <property type="match status" value="1"/>
</dbReference>
<dbReference type="GO" id="GO:0000155">
    <property type="term" value="F:phosphorelay sensor kinase activity"/>
    <property type="evidence" value="ECO:0007669"/>
    <property type="project" value="InterPro"/>
</dbReference>
<evidence type="ECO:0000256" key="1">
    <source>
        <dbReference type="ARBA" id="ARBA00000085"/>
    </source>
</evidence>
<comment type="catalytic activity">
    <reaction evidence="1">
        <text>ATP + protein L-histidine = ADP + protein N-phospho-L-histidine.</text>
        <dbReference type="EC" id="2.7.13.3"/>
    </reaction>
</comment>
<dbReference type="InterPro" id="IPR050482">
    <property type="entry name" value="Sensor_HK_TwoCompSys"/>
</dbReference>
<keyword evidence="6" id="KW-0418">Kinase</keyword>
<dbReference type="Proteomes" id="UP000251993">
    <property type="component" value="Chromosome"/>
</dbReference>
<evidence type="ECO:0000313" key="12">
    <source>
        <dbReference type="EMBL" id="AXE18281.1"/>
    </source>
</evidence>